<evidence type="ECO:0000259" key="1">
    <source>
        <dbReference type="Pfam" id="PF05598"/>
    </source>
</evidence>
<organism evidence="2 3">
    <name type="scientific">Peptoniphilus stercorisuis</name>
    <dbReference type="NCBI Taxonomy" id="1436965"/>
    <lineage>
        <taxon>Bacteria</taxon>
        <taxon>Bacillati</taxon>
        <taxon>Bacillota</taxon>
        <taxon>Tissierellia</taxon>
        <taxon>Tissierellales</taxon>
        <taxon>Peptoniphilaceae</taxon>
        <taxon>Peptoniphilus</taxon>
    </lineage>
</organism>
<dbReference type="Pfam" id="PF05598">
    <property type="entry name" value="DUF772"/>
    <property type="match status" value="1"/>
</dbReference>
<keyword evidence="3" id="KW-1185">Reference proteome</keyword>
<evidence type="ECO:0000313" key="3">
    <source>
        <dbReference type="Proteomes" id="UP001519306"/>
    </source>
</evidence>
<dbReference type="EMBL" id="JAGGLJ010000027">
    <property type="protein sequence ID" value="MBP2026197.1"/>
    <property type="molecule type" value="Genomic_DNA"/>
</dbReference>
<proteinExistence type="predicted"/>
<dbReference type="Proteomes" id="UP001519306">
    <property type="component" value="Unassembled WGS sequence"/>
</dbReference>
<gene>
    <name evidence="2" type="ORF">J2Z71_001757</name>
</gene>
<protein>
    <recommendedName>
        <fullName evidence="1">Transposase InsH N-terminal domain-containing protein</fullName>
    </recommendedName>
</protein>
<sequence length="103" mass="12003">MPVSAHQLNFCDISTDFDKFYYQNQDDLLSLLNKFINISDFIPFSFYQKYYSKFGSKRDFSLESMLNAFIVKNILAIPSVDLLITFLSISSELRKFCGFLKVP</sequence>
<name>A0ABS4KEK4_9FIRM</name>
<evidence type="ECO:0000313" key="2">
    <source>
        <dbReference type="EMBL" id="MBP2026197.1"/>
    </source>
</evidence>
<feature type="non-terminal residue" evidence="2">
    <location>
        <position position="103"/>
    </location>
</feature>
<feature type="domain" description="Transposase InsH N-terminal" evidence="1">
    <location>
        <begin position="23"/>
        <end position="99"/>
    </location>
</feature>
<reference evidence="2 3" key="1">
    <citation type="submission" date="2021-03" db="EMBL/GenBank/DDBJ databases">
        <title>Genomic Encyclopedia of Type Strains, Phase IV (KMG-IV): sequencing the most valuable type-strain genomes for metagenomic binning, comparative biology and taxonomic classification.</title>
        <authorList>
            <person name="Goeker M."/>
        </authorList>
    </citation>
    <scope>NUCLEOTIDE SEQUENCE [LARGE SCALE GENOMIC DNA]</scope>
    <source>
        <strain evidence="2 3">DSM 27563</strain>
    </source>
</reference>
<comment type="caution">
    <text evidence="2">The sequence shown here is derived from an EMBL/GenBank/DDBJ whole genome shotgun (WGS) entry which is preliminary data.</text>
</comment>
<dbReference type="InterPro" id="IPR008490">
    <property type="entry name" value="Transposase_InsH_N"/>
</dbReference>
<accession>A0ABS4KEK4</accession>